<feature type="compositionally biased region" description="Pro residues" evidence="4">
    <location>
        <begin position="192"/>
        <end position="225"/>
    </location>
</feature>
<dbReference type="EMBL" id="JAWDJR010000005">
    <property type="protein sequence ID" value="KAK9975279.1"/>
    <property type="molecule type" value="Genomic_DNA"/>
</dbReference>
<accession>A0AAW2ANK4</accession>
<feature type="region of interest" description="Disordered" evidence="4">
    <location>
        <begin position="43"/>
        <end position="124"/>
    </location>
</feature>
<evidence type="ECO:0000256" key="2">
    <source>
        <dbReference type="ARBA" id="ARBA00022553"/>
    </source>
</evidence>
<keyword evidence="7" id="KW-1185">Reference proteome</keyword>
<dbReference type="PROSITE" id="PS50002">
    <property type="entry name" value="SH3"/>
    <property type="match status" value="1"/>
</dbReference>
<feature type="compositionally biased region" description="Basic and acidic residues" evidence="4">
    <location>
        <begin position="471"/>
        <end position="482"/>
    </location>
</feature>
<proteinExistence type="predicted"/>
<evidence type="ECO:0000313" key="7">
    <source>
        <dbReference type="Proteomes" id="UP001479290"/>
    </source>
</evidence>
<reference evidence="6 7" key="1">
    <citation type="submission" date="2024-05" db="EMBL/GenBank/DDBJ databases">
        <title>A high-quality chromosomal-level genome assembly of Topmouth culter (Culter alburnus).</title>
        <authorList>
            <person name="Zhao H."/>
        </authorList>
    </citation>
    <scope>NUCLEOTIDE SEQUENCE [LARGE SCALE GENOMIC DNA]</scope>
    <source>
        <strain evidence="6">CATC2023</strain>
        <tissue evidence="6">Muscle</tissue>
    </source>
</reference>
<name>A0AAW2ANK4_CULAL</name>
<dbReference type="InterPro" id="IPR043443">
    <property type="entry name" value="FYB1/2-like"/>
</dbReference>
<evidence type="ECO:0000259" key="5">
    <source>
        <dbReference type="PROSITE" id="PS50002"/>
    </source>
</evidence>
<organism evidence="6 7">
    <name type="scientific">Culter alburnus</name>
    <name type="common">Topmouth culter</name>
    <dbReference type="NCBI Taxonomy" id="194366"/>
    <lineage>
        <taxon>Eukaryota</taxon>
        <taxon>Metazoa</taxon>
        <taxon>Chordata</taxon>
        <taxon>Craniata</taxon>
        <taxon>Vertebrata</taxon>
        <taxon>Euteleostomi</taxon>
        <taxon>Actinopterygii</taxon>
        <taxon>Neopterygii</taxon>
        <taxon>Teleostei</taxon>
        <taxon>Ostariophysi</taxon>
        <taxon>Cypriniformes</taxon>
        <taxon>Xenocyprididae</taxon>
        <taxon>Xenocypridinae</taxon>
        <taxon>Culter</taxon>
    </lineage>
</organism>
<feature type="compositionally biased region" description="Polar residues" evidence="4">
    <location>
        <begin position="97"/>
        <end position="108"/>
    </location>
</feature>
<dbReference type="PANTHER" id="PTHR16830:SF19">
    <property type="entry name" value="FYN-BINDING PROTEIN-LIKE-RELATED"/>
    <property type="match status" value="1"/>
</dbReference>
<dbReference type="Pfam" id="PF14603">
    <property type="entry name" value="hSH3"/>
    <property type="match status" value="2"/>
</dbReference>
<evidence type="ECO:0000256" key="1">
    <source>
        <dbReference type="ARBA" id="ARBA00022443"/>
    </source>
</evidence>
<dbReference type="FunFam" id="2.30.30.40:FF:000133">
    <property type="entry name" value="FYN-binding protein-like isoform X2"/>
    <property type="match status" value="1"/>
</dbReference>
<feature type="compositionally biased region" description="Basic and acidic residues" evidence="4">
    <location>
        <begin position="265"/>
        <end position="319"/>
    </location>
</feature>
<dbReference type="PANTHER" id="PTHR16830">
    <property type="entry name" value="SH2 CONTAINING ADAPTOR PRAM-1 RELATED"/>
    <property type="match status" value="1"/>
</dbReference>
<sequence length="575" mass="64379">MATTTNVQGLRSHFNSLVGESMFSQPNQSSRTDDQNPLLAVKLRPVGAGSRPSPKPLMAKPNFTVNSLETRINPPLSNNKANVDSRSDAVGVKLPNRGQQENSYTQPPTAGAKPWSPAKPSVTQKPVLCKDISAAPGTATDDLSVPKKKLLPAVFALGKCPAKPKRPPHVNLNKFRGNVSNTNNPELDPEVFPLPPPPPPERPSNTSMPPPPPPDFTFPPAPPLMDPTLQEDYYDDTDTMMNRTQTSLGKSSNDPEESEEEMYEDLDHNWPENNTETKEEKTTKESKELKKKLEKEEKKRLEQEKKEKKEREKRQQEARKKFKIKGTIEVVDTVKATVEHKGGKNKLPLKQGETIEIVRKKDNPKDYWLARNTEGHYGFVKPDTLDVRGEVRHAQDGQEVYDDVGGATECDDIYECADDTQADFSFPPPPPLEFNGVDVTDDTYDDVNPTDFPPPPSPDSFPTFSSTSKTNEMDPKKKKKFEKEEKEFRKKFKYNAEIKVLYQATVLQSLSIKKFGNKDLPIKPGEMIDVIVHPVDDKIIGRNSEGKFGYVSTANLEQDGSVYDDVGDECIYDND</sequence>
<dbReference type="GO" id="GO:0050852">
    <property type="term" value="P:T cell receptor signaling pathway"/>
    <property type="evidence" value="ECO:0007669"/>
    <property type="project" value="TreeGrafter"/>
</dbReference>
<dbReference type="InterPro" id="IPR029294">
    <property type="entry name" value="hSH3"/>
</dbReference>
<feature type="compositionally biased region" description="Polar residues" evidence="4">
    <location>
        <begin position="63"/>
        <end position="84"/>
    </location>
</feature>
<dbReference type="Proteomes" id="UP001479290">
    <property type="component" value="Unassembled WGS sequence"/>
</dbReference>
<feature type="region of interest" description="Disordered" evidence="4">
    <location>
        <begin position="420"/>
        <end position="482"/>
    </location>
</feature>
<keyword evidence="2" id="KW-0597">Phosphoprotein</keyword>
<protein>
    <recommendedName>
        <fullName evidence="5">SH3 domain-containing protein</fullName>
    </recommendedName>
</protein>
<comment type="caution">
    <text evidence="6">The sequence shown here is derived from an EMBL/GenBank/DDBJ whole genome shotgun (WGS) entry which is preliminary data.</text>
</comment>
<feature type="compositionally biased region" description="Polar residues" evidence="4">
    <location>
        <begin position="239"/>
        <end position="252"/>
    </location>
</feature>
<dbReference type="InterPro" id="IPR001452">
    <property type="entry name" value="SH3_domain"/>
</dbReference>
<dbReference type="GO" id="GO:0072659">
    <property type="term" value="P:protein localization to plasma membrane"/>
    <property type="evidence" value="ECO:0007669"/>
    <property type="project" value="TreeGrafter"/>
</dbReference>
<feature type="compositionally biased region" description="Acidic residues" evidence="4">
    <location>
        <begin position="254"/>
        <end position="264"/>
    </location>
</feature>
<feature type="domain" description="SH3" evidence="5">
    <location>
        <begin position="329"/>
        <end position="390"/>
    </location>
</feature>
<dbReference type="SUPFAM" id="SSF50044">
    <property type="entry name" value="SH3-domain"/>
    <property type="match status" value="2"/>
</dbReference>
<dbReference type="GO" id="GO:0007229">
    <property type="term" value="P:integrin-mediated signaling pathway"/>
    <property type="evidence" value="ECO:0007669"/>
    <property type="project" value="InterPro"/>
</dbReference>
<evidence type="ECO:0000256" key="4">
    <source>
        <dbReference type="SAM" id="MobiDB-lite"/>
    </source>
</evidence>
<evidence type="ECO:0000313" key="6">
    <source>
        <dbReference type="EMBL" id="KAK9975279.1"/>
    </source>
</evidence>
<feature type="region of interest" description="Disordered" evidence="4">
    <location>
        <begin position="159"/>
        <end position="321"/>
    </location>
</feature>
<dbReference type="AlphaFoldDB" id="A0AAW2ANK4"/>
<dbReference type="InterPro" id="IPR036028">
    <property type="entry name" value="SH3-like_dom_sf"/>
</dbReference>
<keyword evidence="1 3" id="KW-0728">SH3 domain</keyword>
<evidence type="ECO:0000256" key="3">
    <source>
        <dbReference type="PROSITE-ProRule" id="PRU00192"/>
    </source>
</evidence>
<gene>
    <name evidence="6" type="ORF">ABG768_023332</name>
</gene>
<dbReference type="GO" id="GO:0005886">
    <property type="term" value="C:plasma membrane"/>
    <property type="evidence" value="ECO:0007669"/>
    <property type="project" value="InterPro"/>
</dbReference>
<dbReference type="Gene3D" id="2.30.30.40">
    <property type="entry name" value="SH3 Domains"/>
    <property type="match status" value="2"/>
</dbReference>
<feature type="region of interest" description="Disordered" evidence="4">
    <location>
        <begin position="18"/>
        <end position="37"/>
    </location>
</feature>